<evidence type="ECO:0000256" key="7">
    <source>
        <dbReference type="ARBA" id="ARBA00023134"/>
    </source>
</evidence>
<evidence type="ECO:0000256" key="8">
    <source>
        <dbReference type="ARBA" id="ARBA00023210"/>
    </source>
</evidence>
<dbReference type="Gene3D" id="3.40.50.300">
    <property type="entry name" value="P-loop containing nucleotide triphosphate hydrolases"/>
    <property type="match status" value="1"/>
</dbReference>
<gene>
    <name evidence="11" type="ORF">MNBD_DELTA04-55</name>
</gene>
<evidence type="ECO:0000313" key="11">
    <source>
        <dbReference type="EMBL" id="VAW37000.1"/>
    </source>
</evidence>
<keyword evidence="7" id="KW-0342">GTP-binding</keyword>
<dbReference type="CDD" id="cd01876">
    <property type="entry name" value="YihA_EngB"/>
    <property type="match status" value="1"/>
</dbReference>
<keyword evidence="5" id="KW-0547">Nucleotide-binding</keyword>
<sequence>MPVLNFNNVSFLQSVFKIRQLPEPLYPEIAFAGRSNVGKSTLINRLVGRRNLVKTSSRPGKTQSLNFFVLDDQFYLVDLPGYGFAQVSKEVRSSWQRLIVDYIENRERLVCVVVIIDLRHELKIQDREIVEWLRYQGRSFLPVYTKADKLSRNKQLQNAAALDAALTVRPEERIIFSGKTGQGCMALQTFLASYGESC</sequence>
<proteinExistence type="inferred from homology"/>
<evidence type="ECO:0000256" key="3">
    <source>
        <dbReference type="ARBA" id="ARBA00022618"/>
    </source>
</evidence>
<keyword evidence="6" id="KW-0460">Magnesium</keyword>
<evidence type="ECO:0000256" key="4">
    <source>
        <dbReference type="ARBA" id="ARBA00022723"/>
    </source>
</evidence>
<dbReference type="NCBIfam" id="TIGR03598">
    <property type="entry name" value="GTPase_YsxC"/>
    <property type="match status" value="1"/>
</dbReference>
<dbReference type="InterPro" id="IPR019987">
    <property type="entry name" value="GTP-bd_ribosome_bio_YsxC"/>
</dbReference>
<accession>A0A3B0V819</accession>
<dbReference type="AlphaFoldDB" id="A0A3B0V819"/>
<reference evidence="11" key="1">
    <citation type="submission" date="2018-06" db="EMBL/GenBank/DDBJ databases">
        <authorList>
            <person name="Zhirakovskaya E."/>
        </authorList>
    </citation>
    <scope>NUCLEOTIDE SEQUENCE</scope>
</reference>
<dbReference type="PROSITE" id="PS51706">
    <property type="entry name" value="G_ENGB"/>
    <property type="match status" value="1"/>
</dbReference>
<dbReference type="PANTHER" id="PTHR11649">
    <property type="entry name" value="MSS1/TRME-RELATED GTP-BINDING PROTEIN"/>
    <property type="match status" value="1"/>
</dbReference>
<organism evidence="11">
    <name type="scientific">hydrothermal vent metagenome</name>
    <dbReference type="NCBI Taxonomy" id="652676"/>
    <lineage>
        <taxon>unclassified sequences</taxon>
        <taxon>metagenomes</taxon>
        <taxon>ecological metagenomes</taxon>
    </lineage>
</organism>
<dbReference type="EMBL" id="UOEY01000035">
    <property type="protein sequence ID" value="VAW37000.1"/>
    <property type="molecule type" value="Genomic_DNA"/>
</dbReference>
<dbReference type="FunFam" id="3.40.50.300:FF:000098">
    <property type="entry name" value="Probable GTP-binding protein EngB"/>
    <property type="match status" value="1"/>
</dbReference>
<keyword evidence="8" id="KW-0717">Septation</keyword>
<comment type="cofactor">
    <cofactor evidence="1">
        <name>Mg(2+)</name>
        <dbReference type="ChEBI" id="CHEBI:18420"/>
    </cofactor>
</comment>
<dbReference type="GO" id="GO:0005525">
    <property type="term" value="F:GTP binding"/>
    <property type="evidence" value="ECO:0007669"/>
    <property type="project" value="UniProtKB-KW"/>
</dbReference>
<dbReference type="GO" id="GO:0000917">
    <property type="term" value="P:division septum assembly"/>
    <property type="evidence" value="ECO:0007669"/>
    <property type="project" value="UniProtKB-KW"/>
</dbReference>
<keyword evidence="4" id="KW-0479">Metal-binding</keyword>
<protein>
    <submittedName>
        <fullName evidence="11">GTP-binding protein EngB</fullName>
    </submittedName>
</protein>
<keyword evidence="9" id="KW-0131">Cell cycle</keyword>
<keyword evidence="3" id="KW-0132">Cell division</keyword>
<evidence type="ECO:0000256" key="1">
    <source>
        <dbReference type="ARBA" id="ARBA00001946"/>
    </source>
</evidence>
<evidence type="ECO:0000256" key="2">
    <source>
        <dbReference type="ARBA" id="ARBA00009638"/>
    </source>
</evidence>
<evidence type="ECO:0000259" key="10">
    <source>
        <dbReference type="PROSITE" id="PS51706"/>
    </source>
</evidence>
<dbReference type="HAMAP" id="MF_00321">
    <property type="entry name" value="GTPase_EngB"/>
    <property type="match status" value="1"/>
</dbReference>
<dbReference type="InterPro" id="IPR027417">
    <property type="entry name" value="P-loop_NTPase"/>
</dbReference>
<dbReference type="GO" id="GO:0046872">
    <property type="term" value="F:metal ion binding"/>
    <property type="evidence" value="ECO:0007669"/>
    <property type="project" value="UniProtKB-KW"/>
</dbReference>
<dbReference type="Pfam" id="PF01926">
    <property type="entry name" value="MMR_HSR1"/>
    <property type="match status" value="1"/>
</dbReference>
<feature type="domain" description="EngB-type G" evidence="10">
    <location>
        <begin position="25"/>
        <end position="197"/>
    </location>
</feature>
<comment type="similarity">
    <text evidence="2">Belongs to the TRAFAC class TrmE-Era-EngA-EngB-Septin-like GTPase superfamily. EngB GTPase family.</text>
</comment>
<dbReference type="InterPro" id="IPR030393">
    <property type="entry name" value="G_ENGB_dom"/>
</dbReference>
<dbReference type="InterPro" id="IPR006073">
    <property type="entry name" value="GTP-bd"/>
</dbReference>
<evidence type="ECO:0000256" key="9">
    <source>
        <dbReference type="ARBA" id="ARBA00023306"/>
    </source>
</evidence>
<dbReference type="GO" id="GO:0005829">
    <property type="term" value="C:cytosol"/>
    <property type="evidence" value="ECO:0007669"/>
    <property type="project" value="TreeGrafter"/>
</dbReference>
<dbReference type="SUPFAM" id="SSF52540">
    <property type="entry name" value="P-loop containing nucleoside triphosphate hydrolases"/>
    <property type="match status" value="1"/>
</dbReference>
<evidence type="ECO:0000256" key="5">
    <source>
        <dbReference type="ARBA" id="ARBA00022741"/>
    </source>
</evidence>
<evidence type="ECO:0000256" key="6">
    <source>
        <dbReference type="ARBA" id="ARBA00022842"/>
    </source>
</evidence>
<dbReference type="PANTHER" id="PTHR11649:SF13">
    <property type="entry name" value="ENGB-TYPE G DOMAIN-CONTAINING PROTEIN"/>
    <property type="match status" value="1"/>
</dbReference>
<name>A0A3B0V819_9ZZZZ</name>